<feature type="transmembrane region" description="Helical" evidence="1">
    <location>
        <begin position="30"/>
        <end position="48"/>
    </location>
</feature>
<dbReference type="NCBIfam" id="TIGR03510">
    <property type="entry name" value="XapX"/>
    <property type="match status" value="1"/>
</dbReference>
<keyword evidence="1" id="KW-0472">Membrane</keyword>
<evidence type="ECO:0000256" key="1">
    <source>
        <dbReference type="SAM" id="Phobius"/>
    </source>
</evidence>
<dbReference type="OrthoDB" id="305804at2157"/>
<evidence type="ECO:0000313" key="2">
    <source>
        <dbReference type="EMBL" id="OVE84043.1"/>
    </source>
</evidence>
<dbReference type="InterPro" id="IPR020017">
    <property type="entry name" value="XapX_domain"/>
</dbReference>
<proteinExistence type="predicted"/>
<organism evidence="2 3">
    <name type="scientific">Natronolimnobius baerhuensis</name>
    <dbReference type="NCBI Taxonomy" id="253108"/>
    <lineage>
        <taxon>Archaea</taxon>
        <taxon>Methanobacteriati</taxon>
        <taxon>Methanobacteriota</taxon>
        <taxon>Stenosarchaea group</taxon>
        <taxon>Halobacteria</taxon>
        <taxon>Halobacteriales</taxon>
        <taxon>Natrialbaceae</taxon>
        <taxon>Natronolimnobius</taxon>
    </lineage>
</organism>
<dbReference type="RefSeq" id="WP_054863918.1">
    <property type="nucleotide sequence ID" value="NZ_MWPH01000002.1"/>
</dbReference>
<reference evidence="2 3" key="1">
    <citation type="submission" date="2017-02" db="EMBL/GenBank/DDBJ databases">
        <title>Natronthermophilus aegyptiacus gen. nov.,sp. nov., an aerobic, extremely halophilic alkalithermophilic archaeon isolated from the athalassohaline Wadi An Natrun, Egypt.</title>
        <authorList>
            <person name="Zhao B."/>
        </authorList>
    </citation>
    <scope>NUCLEOTIDE SEQUENCE [LARGE SCALE GENOMIC DNA]</scope>
    <source>
        <strain evidence="2 3">CGMCC 1.3597</strain>
    </source>
</reference>
<dbReference type="Proteomes" id="UP000196084">
    <property type="component" value="Unassembled WGS sequence"/>
</dbReference>
<name>A0A202E702_9EURY</name>
<evidence type="ECO:0000313" key="3">
    <source>
        <dbReference type="Proteomes" id="UP000196084"/>
    </source>
</evidence>
<comment type="caution">
    <text evidence="2">The sequence shown here is derived from an EMBL/GenBank/DDBJ whole genome shotgun (WGS) entry which is preliminary data.</text>
</comment>
<keyword evidence="3" id="KW-1185">Reference proteome</keyword>
<dbReference type="EMBL" id="MWPH01000002">
    <property type="protein sequence ID" value="OVE84043.1"/>
    <property type="molecule type" value="Genomic_DNA"/>
</dbReference>
<gene>
    <name evidence="2" type="ORF">B2G88_06285</name>
</gene>
<sequence>MGSTLVLALLAGIFVGALFSVIQIPIPAPPSLPGVLGIIGIFLGYKGIEWVGVKIDLFAMLSVVF</sequence>
<keyword evidence="1" id="KW-1133">Transmembrane helix</keyword>
<keyword evidence="1" id="KW-0812">Transmembrane</keyword>
<protein>
    <submittedName>
        <fullName evidence="2">XapX domain-containing protein</fullName>
    </submittedName>
</protein>
<dbReference type="AlphaFoldDB" id="A0A202E702"/>
<accession>A0A202E702</accession>